<evidence type="ECO:0000256" key="7">
    <source>
        <dbReference type="SAM" id="MobiDB-lite"/>
    </source>
</evidence>
<comment type="function">
    <text evidence="6">Involved in efficient integration of the N-module into mitochondrial respiratory chain complex I.</text>
</comment>
<dbReference type="CDD" id="cd20262">
    <property type="entry name" value="Complex1_LYR_LYRM2"/>
    <property type="match status" value="1"/>
</dbReference>
<comment type="similarity">
    <text evidence="2">Belongs to the complex I LYR family.</text>
</comment>
<proteinExistence type="inferred from homology"/>
<dbReference type="OrthoDB" id="74240at2759"/>
<dbReference type="EMBL" id="VOIH02000005">
    <property type="protein sequence ID" value="KAF3446836.1"/>
    <property type="molecule type" value="Genomic_DNA"/>
</dbReference>
<feature type="domain" description="Complex 1 LYR protein" evidence="8">
    <location>
        <begin position="126"/>
        <end position="181"/>
    </location>
</feature>
<dbReference type="GO" id="GO:0005739">
    <property type="term" value="C:mitochondrion"/>
    <property type="evidence" value="ECO:0007669"/>
    <property type="project" value="UniProtKB-SubCell"/>
</dbReference>
<evidence type="ECO:0000256" key="5">
    <source>
        <dbReference type="ARBA" id="ARBA00026235"/>
    </source>
</evidence>
<evidence type="ECO:0000313" key="10">
    <source>
        <dbReference type="Proteomes" id="UP000796880"/>
    </source>
</evidence>
<accession>A0A8K0H6L4</accession>
<dbReference type="PANTHER" id="PTHR13675:SF0">
    <property type="entry name" value="LYR MOTIF-CONTAINING PROTEIN 2"/>
    <property type="match status" value="1"/>
</dbReference>
<sequence>MECLSHLSRTSCMVAFSFQSRLSPRKPRKYLVFALAHGRSQPTYRQRPAAYRPITNFYYFVFSCKPELDLEIGTKTNCSRVSCTVLCATVNSSAGTKLNPDQNSSGSSARRPSPHPSTKDFILRARVLKLYRQALRTARRAPPHSQAELRQTIRQEMENNRNCNDRQRVRYLISEGLERLKGLSEMLDMQGHC</sequence>
<evidence type="ECO:0000256" key="1">
    <source>
        <dbReference type="ARBA" id="ARBA00004173"/>
    </source>
</evidence>
<feature type="compositionally biased region" description="Polar residues" evidence="7">
    <location>
        <begin position="96"/>
        <end position="110"/>
    </location>
</feature>
<gene>
    <name evidence="9" type="ORF">FNV43_RR12016</name>
</gene>
<keyword evidence="4" id="KW-0496">Mitochondrion</keyword>
<dbReference type="Pfam" id="PF05347">
    <property type="entry name" value="Complex1_LYR"/>
    <property type="match status" value="1"/>
</dbReference>
<dbReference type="InterPro" id="IPR008011">
    <property type="entry name" value="Complex1_LYR_dom"/>
</dbReference>
<evidence type="ECO:0000256" key="6">
    <source>
        <dbReference type="ARBA" id="ARBA00044735"/>
    </source>
</evidence>
<dbReference type="Proteomes" id="UP000796880">
    <property type="component" value="Unassembled WGS sequence"/>
</dbReference>
<evidence type="ECO:0000256" key="3">
    <source>
        <dbReference type="ARBA" id="ARBA00022946"/>
    </source>
</evidence>
<comment type="subcellular location">
    <subcellularLocation>
        <location evidence="1">Mitochondrion</location>
    </subcellularLocation>
</comment>
<dbReference type="PANTHER" id="PTHR13675">
    <property type="entry name" value="LYR MOTIF-CONTAINING PROTEIN 2"/>
    <property type="match status" value="1"/>
</dbReference>
<protein>
    <recommendedName>
        <fullName evidence="5">LYR motif-containing protein 2</fullName>
    </recommendedName>
</protein>
<evidence type="ECO:0000259" key="8">
    <source>
        <dbReference type="Pfam" id="PF05347"/>
    </source>
</evidence>
<name>A0A8K0H6L4_9ROSA</name>
<feature type="region of interest" description="Disordered" evidence="7">
    <location>
        <begin position="96"/>
        <end position="118"/>
    </location>
</feature>
<reference evidence="9" key="1">
    <citation type="submission" date="2020-03" db="EMBL/GenBank/DDBJ databases">
        <title>A high-quality chromosome-level genome assembly of a woody plant with both climbing and erect habits, Rhamnella rubrinervis.</title>
        <authorList>
            <person name="Lu Z."/>
            <person name="Yang Y."/>
            <person name="Zhu X."/>
            <person name="Sun Y."/>
        </authorList>
    </citation>
    <scope>NUCLEOTIDE SEQUENCE</scope>
    <source>
        <strain evidence="9">BYM</strain>
        <tissue evidence="9">Leaf</tissue>
    </source>
</reference>
<dbReference type="InterPro" id="IPR045293">
    <property type="entry name" value="Complex1_LYR_LYRM2"/>
</dbReference>
<evidence type="ECO:0000256" key="2">
    <source>
        <dbReference type="ARBA" id="ARBA00009508"/>
    </source>
</evidence>
<evidence type="ECO:0000313" key="9">
    <source>
        <dbReference type="EMBL" id="KAF3446836.1"/>
    </source>
</evidence>
<evidence type="ECO:0000256" key="4">
    <source>
        <dbReference type="ARBA" id="ARBA00023128"/>
    </source>
</evidence>
<organism evidence="9 10">
    <name type="scientific">Rhamnella rubrinervis</name>
    <dbReference type="NCBI Taxonomy" id="2594499"/>
    <lineage>
        <taxon>Eukaryota</taxon>
        <taxon>Viridiplantae</taxon>
        <taxon>Streptophyta</taxon>
        <taxon>Embryophyta</taxon>
        <taxon>Tracheophyta</taxon>
        <taxon>Spermatophyta</taxon>
        <taxon>Magnoliopsida</taxon>
        <taxon>eudicotyledons</taxon>
        <taxon>Gunneridae</taxon>
        <taxon>Pentapetalae</taxon>
        <taxon>rosids</taxon>
        <taxon>fabids</taxon>
        <taxon>Rosales</taxon>
        <taxon>Rhamnaceae</taxon>
        <taxon>rhamnoid group</taxon>
        <taxon>Rhamneae</taxon>
        <taxon>Rhamnella</taxon>
    </lineage>
</organism>
<keyword evidence="10" id="KW-1185">Reference proteome</keyword>
<keyword evidence="3" id="KW-0809">Transit peptide</keyword>
<dbReference type="AlphaFoldDB" id="A0A8K0H6L4"/>
<comment type="caution">
    <text evidence="9">The sequence shown here is derived from an EMBL/GenBank/DDBJ whole genome shotgun (WGS) entry which is preliminary data.</text>
</comment>